<dbReference type="InterPro" id="IPR052941">
    <property type="entry name" value="StomDev_PlantInt_Reg"/>
</dbReference>
<dbReference type="PANTHER" id="PTHR48004:SF59">
    <property type="entry name" value="LEUCINE-RICH REPEAT-CONTAINING N-TERMINAL PLANT-TYPE DOMAIN-CONTAINING PROTEIN"/>
    <property type="match status" value="1"/>
</dbReference>
<dbReference type="InterPro" id="IPR032675">
    <property type="entry name" value="LRR_dom_sf"/>
</dbReference>
<comment type="subcellular location">
    <subcellularLocation>
        <location evidence="1">Cytoplasm</location>
        <location evidence="1">Cytoskeleton</location>
        <location evidence="1">Cilium axoneme</location>
    </subcellularLocation>
</comment>
<evidence type="ECO:0000313" key="3">
    <source>
        <dbReference type="EMBL" id="WIA18063.1"/>
    </source>
</evidence>
<dbReference type="SUPFAM" id="SSF52058">
    <property type="entry name" value="L domain-like"/>
    <property type="match status" value="2"/>
</dbReference>
<protein>
    <recommendedName>
        <fullName evidence="5">Peptidase C1A papain C-terminal domain-containing protein</fullName>
    </recommendedName>
</protein>
<evidence type="ECO:0000256" key="2">
    <source>
        <dbReference type="SAM" id="MobiDB-lite"/>
    </source>
</evidence>
<dbReference type="PANTHER" id="PTHR48004">
    <property type="entry name" value="OS01G0149700 PROTEIN"/>
    <property type="match status" value="1"/>
</dbReference>
<sequence>MYLSGGVNLSSKGSSKGTSVQPSLKVLQVELIEIAGSIEGTNRGPRRASVVMGISREWLPAAVVLLAVLVPWQQHTLVASQGLDVSGEALGAGQLATANEFADFEDVLSLAITSTGGRGRGGRGGASSNLGGGSFKTNAEFTQLQTAAYYIGGSPRSFNALRDRKDHLNRTLAPPVRDQGVVCSTCVGQAIASAIQLSLAYTLESWKNDLPPKYKDFVREVIDKDGNKSVVYDVDALTLYYCAAGGRSCQTGWDIPAALEAVLTESQTDDAFNTSKPGLWMRPAKCLDLGYRGRNFGFPLEEAESTIWDPVCRDASKKRKAGEEASSPQRVQELEECFNISEQPLYSCSYTSLSSFWQIQRWIRLYGSVITRIRILNDFNVFLNETARNFTGEEWRVYDVNVTAKPVFGHAALIVGYNNTDYTWTILNSWGTTNSTDKTRTYGVTKDGTFKVRMGLLGIGTPDATYGVKCVPREGGLLDPKGTRQWLRDARSAINMVETGKNDSNNCPIVQSNFSTDRYNEGLTGFVDFKGLLDFSPRIIPFVQQNYKTLNYSVVEFGYKFPYRMSRKQMLQVWEVVRDQTRHFAEKEAELGIFYNHTHYFECYANGGDTPVFCPPDFNRTGALNASNLPTLTLQPDHFENCSANGSHSCTLRYRDVNVTDNVPNNLVLTQSVCGASLTDVTTCVNYNGINCTFNGPPPPDQAESSAMKRIMDGLDPSWPQGSDTTRTRTSSSAAQSNNVNPAAWIFCPATGGPINRTMTINGGIITWRVMCTRVGNVPRVTSLFFRVDADQGQAFDKQPVLTADMQDAISNLQHLTSLDIRVSGGEFSTSLNALNKLKSLKIYHICTQSTLPSLWFTSWPNLEVLVITKDPAAYSYAPGGTTPQQECGVRGTIPESLRSYGYSNLRIVDLSYNRLTGPLPSRLINGWQNLTQLQLQENQLTGPIPANWAGNPPLQTGKMTFDFSGNRLQFDFPQSWSAFEGKLSSIKLDNNAGLTGCVPLVGASISAANTSMLNKGQCSTAPFSQLVALQRYLNRVLGATNRRNKAGTAMQSDSINAMLDKLKNETSNLGRLVPAGMTSVKVSQAAEGPSNAFAELEITRMGRDNAEFITAVVARNAALDLADLPKLIAGLPELRTFECQNCNRSVSGSQRNVALLAALPQSATNLVVLTLPGCRLTGQLPPRWCSWRSLKTLNLGQNQLAGNLPVQYGNPNEPGCSPFMSRELVLNLTDNSGLSGSVPAPYSWFASARGVQLDVRGSKVGGCCPDGLVMRPQLPWCYQQGNGTSSSVIKDLKEVLTSPSGGSAALDKWTVDNAINPNQQDETYGPYLYCKWPGITCGTPVSGIPADGVITGLDLASLNISYPSSGADLADIVSSITPLSSLERLNLSGVSLAGTVPPTLAGFEMLQTLDLSSNPGLRGSLPELLGGLTSLKSFDISYSGISGSLPPLYAAMTALKSFNAIGTKGLECSIPASWVLLNNLRTLNIAFSGINGTLPDWTDFSYLREASLAVARAADKSARRSAGAAEQPDQKAIAAAAKRAATSMAAAAAGEVAGWSNLVVLRLFKNKLEGEVPASYSTLLNLTVLDLAENGRLTGPLPSLGKLRLLQELNLAGNSFTGFLPPTYNQLTQLKFLDVSYNNITGPLPGEYVSLKALQALSVAANDISGTVPAIWQAFGGITYKLQCLVLHSNPSLNKMFPGTIKNRLKVVSEPSDACVLTD</sequence>
<feature type="compositionally biased region" description="Low complexity" evidence="2">
    <location>
        <begin position="723"/>
        <end position="733"/>
    </location>
</feature>
<evidence type="ECO:0000256" key="1">
    <source>
        <dbReference type="ARBA" id="ARBA00004430"/>
    </source>
</evidence>
<name>A0ABY8UEH0_TETOB</name>
<dbReference type="InterPro" id="IPR038765">
    <property type="entry name" value="Papain-like_cys_pep_sf"/>
</dbReference>
<dbReference type="Pfam" id="PF00560">
    <property type="entry name" value="LRR_1"/>
    <property type="match status" value="3"/>
</dbReference>
<dbReference type="InterPro" id="IPR001611">
    <property type="entry name" value="Leu-rich_rpt"/>
</dbReference>
<organism evidence="3 4">
    <name type="scientific">Tetradesmus obliquus</name>
    <name type="common">Green alga</name>
    <name type="synonym">Acutodesmus obliquus</name>
    <dbReference type="NCBI Taxonomy" id="3088"/>
    <lineage>
        <taxon>Eukaryota</taxon>
        <taxon>Viridiplantae</taxon>
        <taxon>Chlorophyta</taxon>
        <taxon>core chlorophytes</taxon>
        <taxon>Chlorophyceae</taxon>
        <taxon>CS clade</taxon>
        <taxon>Sphaeropleales</taxon>
        <taxon>Scenedesmaceae</taxon>
        <taxon>Tetradesmus</taxon>
    </lineage>
</organism>
<dbReference type="EMBL" id="CP126216">
    <property type="protein sequence ID" value="WIA18063.1"/>
    <property type="molecule type" value="Genomic_DNA"/>
</dbReference>
<evidence type="ECO:0008006" key="5">
    <source>
        <dbReference type="Google" id="ProtNLM"/>
    </source>
</evidence>
<dbReference type="Gene3D" id="3.80.10.10">
    <property type="entry name" value="Ribonuclease Inhibitor"/>
    <property type="match status" value="4"/>
</dbReference>
<reference evidence="3 4" key="1">
    <citation type="submission" date="2023-05" db="EMBL/GenBank/DDBJ databases">
        <title>A 100% complete, gapless, phased diploid assembly of the Scenedesmus obliquus UTEX 3031 genome.</title>
        <authorList>
            <person name="Biondi T.C."/>
            <person name="Hanschen E.R."/>
            <person name="Kwon T."/>
            <person name="Eng W."/>
            <person name="Kruse C.P.S."/>
            <person name="Koehler S.I."/>
            <person name="Kunde Y."/>
            <person name="Gleasner C.D."/>
            <person name="You Mak K.T."/>
            <person name="Polle J."/>
            <person name="Hovde B.T."/>
            <person name="Starkenburg S.R."/>
        </authorList>
    </citation>
    <scope>NUCLEOTIDE SEQUENCE [LARGE SCALE GENOMIC DNA]</scope>
    <source>
        <strain evidence="3 4">DOE0152z</strain>
    </source>
</reference>
<dbReference type="SUPFAM" id="SSF54001">
    <property type="entry name" value="Cysteine proteinases"/>
    <property type="match status" value="1"/>
</dbReference>
<dbReference type="Proteomes" id="UP001244341">
    <property type="component" value="Chromosome 9b"/>
</dbReference>
<keyword evidence="4" id="KW-1185">Reference proteome</keyword>
<proteinExistence type="predicted"/>
<dbReference type="Gene3D" id="3.90.70.10">
    <property type="entry name" value="Cysteine proteinases"/>
    <property type="match status" value="1"/>
</dbReference>
<evidence type="ECO:0000313" key="4">
    <source>
        <dbReference type="Proteomes" id="UP001244341"/>
    </source>
</evidence>
<feature type="region of interest" description="Disordered" evidence="2">
    <location>
        <begin position="714"/>
        <end position="737"/>
    </location>
</feature>
<accession>A0ABY8UEH0</accession>
<gene>
    <name evidence="3" type="ORF">OEZ85_009544</name>
</gene>